<name>A0ABS1TAU0_9CLOT</name>
<accession>A0ABS1TAU0</accession>
<dbReference type="InterPro" id="IPR037522">
    <property type="entry name" value="HD_GYP_dom"/>
</dbReference>
<reference evidence="2 3" key="1">
    <citation type="submission" date="2021-01" db="EMBL/GenBank/DDBJ databases">
        <title>Genome public.</title>
        <authorList>
            <person name="Liu C."/>
            <person name="Sun Q."/>
        </authorList>
    </citation>
    <scope>NUCLEOTIDE SEQUENCE [LARGE SCALE GENOMIC DNA]</scope>
    <source>
        <strain evidence="2 3">YIM B02515</strain>
    </source>
</reference>
<dbReference type="InterPro" id="IPR003607">
    <property type="entry name" value="HD/PDEase_dom"/>
</dbReference>
<dbReference type="Proteomes" id="UP000632377">
    <property type="component" value="Unassembled WGS sequence"/>
</dbReference>
<keyword evidence="3" id="KW-1185">Reference proteome</keyword>
<sequence length="377" mass="43028">MRLVPIECVREGAYLAKTIYDNDGRVLLREGVMLNELFIRRIKLIKVFSVYINDEYSDNIIEDVIKPELRQKAVQTIKDTFVSFEKYNLYSSTRSFNSGKESDFIKEKQKYFQSIGDIADTILDELLSQKNVLINVVDIKNMDSYTYQHSVNVAVLSLIIGIQLQLNKYELYSLCMGALMHDIGKVFIPKEIILKYDKLTEREFAIVMEHSQKGYDYLKGSPDISAPARIIALQHHERINGKGYPEGRRGNEINKLAKIVAIADVYDALTSDRPHRRALSPNEALEYIMASGDTLFDYDMVLAFSKAVVPYPEGTLVVLTNEDIAVIEKNRPNFPLRPIIRIVKSIDGTHKNVSIDLMDDLSLVIEGVQYDIPDFSK</sequence>
<feature type="domain" description="HD-GYP" evidence="1">
    <location>
        <begin position="124"/>
        <end position="320"/>
    </location>
</feature>
<dbReference type="Pfam" id="PF13487">
    <property type="entry name" value="HD_5"/>
    <property type="match status" value="1"/>
</dbReference>
<dbReference type="EMBL" id="JAESWC010000002">
    <property type="protein sequence ID" value="MBL4935751.1"/>
    <property type="molecule type" value="Genomic_DNA"/>
</dbReference>
<proteinExistence type="predicted"/>
<evidence type="ECO:0000313" key="3">
    <source>
        <dbReference type="Proteomes" id="UP000632377"/>
    </source>
</evidence>
<dbReference type="SMART" id="SM00471">
    <property type="entry name" value="HDc"/>
    <property type="match status" value="1"/>
</dbReference>
<dbReference type="PANTHER" id="PTHR43155">
    <property type="entry name" value="CYCLIC DI-GMP PHOSPHODIESTERASE PA4108-RELATED"/>
    <property type="match status" value="1"/>
</dbReference>
<organism evidence="2 3">
    <name type="scientific">Clostridium rhizosphaerae</name>
    <dbReference type="NCBI Taxonomy" id="2803861"/>
    <lineage>
        <taxon>Bacteria</taxon>
        <taxon>Bacillati</taxon>
        <taxon>Bacillota</taxon>
        <taxon>Clostridia</taxon>
        <taxon>Eubacteriales</taxon>
        <taxon>Clostridiaceae</taxon>
        <taxon>Clostridium</taxon>
    </lineage>
</organism>
<dbReference type="PANTHER" id="PTHR43155:SF2">
    <property type="entry name" value="CYCLIC DI-GMP PHOSPHODIESTERASE PA4108"/>
    <property type="match status" value="1"/>
</dbReference>
<evidence type="ECO:0000313" key="2">
    <source>
        <dbReference type="EMBL" id="MBL4935751.1"/>
    </source>
</evidence>
<evidence type="ECO:0000259" key="1">
    <source>
        <dbReference type="PROSITE" id="PS51832"/>
    </source>
</evidence>
<dbReference type="RefSeq" id="WP_202748342.1">
    <property type="nucleotide sequence ID" value="NZ_JAESWC010000002.1"/>
</dbReference>
<gene>
    <name evidence="2" type="ORF">JK636_08265</name>
</gene>
<comment type="caution">
    <text evidence="2">The sequence shown here is derived from an EMBL/GenBank/DDBJ whole genome shotgun (WGS) entry which is preliminary data.</text>
</comment>
<dbReference type="SUPFAM" id="SSF109604">
    <property type="entry name" value="HD-domain/PDEase-like"/>
    <property type="match status" value="1"/>
</dbReference>
<dbReference type="PROSITE" id="PS51832">
    <property type="entry name" value="HD_GYP"/>
    <property type="match status" value="1"/>
</dbReference>
<protein>
    <submittedName>
        <fullName evidence="2">HD-GYP domain-containing protein</fullName>
    </submittedName>
</protein>
<dbReference type="CDD" id="cd00077">
    <property type="entry name" value="HDc"/>
    <property type="match status" value="1"/>
</dbReference>
<dbReference type="Gene3D" id="1.10.3210.10">
    <property type="entry name" value="Hypothetical protein af1432"/>
    <property type="match status" value="1"/>
</dbReference>